<reference evidence="1 2" key="1">
    <citation type="journal article" date="2016" name="Nat. Commun.">
        <title>Thousands of microbial genomes shed light on interconnected biogeochemical processes in an aquifer system.</title>
        <authorList>
            <person name="Anantharaman K."/>
            <person name="Brown C.T."/>
            <person name="Hug L.A."/>
            <person name="Sharon I."/>
            <person name="Castelle C.J."/>
            <person name="Probst A.J."/>
            <person name="Thomas B.C."/>
            <person name="Singh A."/>
            <person name="Wilkins M.J."/>
            <person name="Karaoz U."/>
            <person name="Brodie E.L."/>
            <person name="Williams K.H."/>
            <person name="Hubbard S.S."/>
            <person name="Banfield J.F."/>
        </authorList>
    </citation>
    <scope>NUCLEOTIDE SEQUENCE [LARGE SCALE GENOMIC DNA]</scope>
</reference>
<dbReference type="STRING" id="1817825.A2720_02760"/>
<organism evidence="1 2">
    <name type="scientific">Candidatus Doudnabacteria bacterium RIFCSPHIGHO2_01_FULL_46_24</name>
    <dbReference type="NCBI Taxonomy" id="1817825"/>
    <lineage>
        <taxon>Bacteria</taxon>
        <taxon>Candidatus Doudnaibacteriota</taxon>
    </lineage>
</organism>
<dbReference type="EMBL" id="MFEL01000008">
    <property type="protein sequence ID" value="OGE81437.1"/>
    <property type="molecule type" value="Genomic_DNA"/>
</dbReference>
<sequence>MYIKKRMRSKLILLVLFALAFLYWRGTKAIANEKNLECEWHLVYAICKQKGKATELPSIFDVLKAGAKF</sequence>
<gene>
    <name evidence="1" type="ORF">A2720_02760</name>
</gene>
<dbReference type="AlphaFoldDB" id="A0A1F5NUU0"/>
<comment type="caution">
    <text evidence="1">The sequence shown here is derived from an EMBL/GenBank/DDBJ whole genome shotgun (WGS) entry which is preliminary data.</text>
</comment>
<dbReference type="Proteomes" id="UP000178892">
    <property type="component" value="Unassembled WGS sequence"/>
</dbReference>
<proteinExistence type="predicted"/>
<evidence type="ECO:0000313" key="1">
    <source>
        <dbReference type="EMBL" id="OGE81437.1"/>
    </source>
</evidence>
<accession>A0A1F5NUU0</accession>
<evidence type="ECO:0000313" key="2">
    <source>
        <dbReference type="Proteomes" id="UP000178892"/>
    </source>
</evidence>
<protein>
    <submittedName>
        <fullName evidence="1">Uncharacterized protein</fullName>
    </submittedName>
</protein>
<name>A0A1F5NUU0_9BACT</name>